<organism evidence="2 3">
    <name type="scientific">Desulfotignum phosphitoxidans DSM 13687</name>
    <dbReference type="NCBI Taxonomy" id="1286635"/>
    <lineage>
        <taxon>Bacteria</taxon>
        <taxon>Pseudomonadati</taxon>
        <taxon>Thermodesulfobacteriota</taxon>
        <taxon>Desulfobacteria</taxon>
        <taxon>Desulfobacterales</taxon>
        <taxon>Desulfobacteraceae</taxon>
        <taxon>Desulfotignum</taxon>
    </lineage>
</organism>
<reference evidence="2 3" key="1">
    <citation type="journal article" date="2013" name="Genome Announc.">
        <title>Draft Genome Sequence of Desulfotignum phosphitoxidans DSM 13687 Strain FiPS-3.</title>
        <authorList>
            <person name="Poehlein A."/>
            <person name="Daniel R."/>
            <person name="Simeonova D.D."/>
        </authorList>
    </citation>
    <scope>NUCLEOTIDE SEQUENCE [LARGE SCALE GENOMIC DNA]</scope>
    <source>
        <strain evidence="2 3">DSM 13687</strain>
    </source>
</reference>
<accession>S0G6R4</accession>
<dbReference type="AlphaFoldDB" id="S0G6R4"/>
<proteinExistence type="predicted"/>
<evidence type="ECO:0000259" key="1">
    <source>
        <dbReference type="Pfam" id="PF10040"/>
    </source>
</evidence>
<sequence>MKTGNYSFHITLEEPAFLPFYKGSTFRGVLGHALKRIICALKHTSCKDCMLKSHCAYALVFETRYARPAPKGDRISDAPHPLVIEPPLTPRQTFARGDSLRCNLKLFGEINQHLPYFVYAFEQMGKLGIGKQVNGRRPGFTLTAVTLKDTCLYRKGTDTITLPDTLPETTLDLRQQVPPVHQLRLRLITPLRITGREKGPADLPFDVLIRSLIRRCTALLNTWGQGEPDLNYPELARKAAAVTITDNGLSWFDWKRYSARQDRKMFMGGLTGGITYTGDLTPFMPLLVMGQTVHAGKNTAFGLGKYTLEIETQ</sequence>
<evidence type="ECO:0000313" key="2">
    <source>
        <dbReference type="EMBL" id="EMS80221.1"/>
    </source>
</evidence>
<gene>
    <name evidence="2" type="primary">cas6</name>
    <name evidence="2" type="ORF">Dpo_3c03650</name>
</gene>
<dbReference type="RefSeq" id="WP_006965572.1">
    <property type="nucleotide sequence ID" value="NZ_APJX01000003.1"/>
</dbReference>
<dbReference type="EMBL" id="APJX01000003">
    <property type="protein sequence ID" value="EMS80221.1"/>
    <property type="molecule type" value="Genomic_DNA"/>
</dbReference>
<feature type="domain" description="CRISPR-associated protein Cas6 C-terminal" evidence="1">
    <location>
        <begin position="185"/>
        <end position="306"/>
    </location>
</feature>
<evidence type="ECO:0000313" key="3">
    <source>
        <dbReference type="Proteomes" id="UP000014216"/>
    </source>
</evidence>
<keyword evidence="3" id="KW-1185">Reference proteome</keyword>
<dbReference type="Proteomes" id="UP000014216">
    <property type="component" value="Unassembled WGS sequence"/>
</dbReference>
<comment type="caution">
    <text evidence="2">The sequence shown here is derived from an EMBL/GenBank/DDBJ whole genome shotgun (WGS) entry which is preliminary data.</text>
</comment>
<protein>
    <submittedName>
        <fullName evidence="2">Putative CRISPR-associated protein Cas6</fullName>
    </submittedName>
</protein>
<dbReference type="InterPro" id="IPR019267">
    <property type="entry name" value="CRISPR-assoc_Cas6_C"/>
</dbReference>
<dbReference type="Pfam" id="PF10040">
    <property type="entry name" value="CRISPR_Cas6"/>
    <property type="match status" value="1"/>
</dbReference>
<name>S0G6R4_9BACT</name>
<dbReference type="OrthoDB" id="9787241at2"/>
<dbReference type="Gene3D" id="3.30.70.1900">
    <property type="match status" value="1"/>
</dbReference>